<evidence type="ECO:0000256" key="1">
    <source>
        <dbReference type="ARBA" id="ARBA00010702"/>
    </source>
</evidence>
<feature type="binding site" evidence="3">
    <location>
        <position position="59"/>
    </location>
    <ligand>
        <name>Mg(2+)</name>
        <dbReference type="ChEBI" id="CHEBI:18420"/>
        <label>1</label>
    </ligand>
</feature>
<comment type="caution">
    <text evidence="4">The sequence shown here is derived from an EMBL/GenBank/DDBJ whole genome shotgun (WGS) entry which is preliminary data.</text>
</comment>
<feature type="binding site" evidence="3">
    <location>
        <position position="61"/>
    </location>
    <ligand>
        <name>Mg(2+)</name>
        <dbReference type="ChEBI" id="CHEBI:18420"/>
        <label>1</label>
    </ligand>
</feature>
<accession>A0A930YNI1</accession>
<dbReference type="GO" id="GO:0046872">
    <property type="term" value="F:metal ion binding"/>
    <property type="evidence" value="ECO:0007669"/>
    <property type="project" value="UniProtKB-KW"/>
</dbReference>
<reference evidence="4" key="1">
    <citation type="submission" date="2020-04" db="EMBL/GenBank/DDBJ databases">
        <title>Deep metagenomics examines the oral microbiome during advanced dental caries in children, revealing novel taxa and co-occurrences with host molecules.</title>
        <authorList>
            <person name="Baker J.L."/>
            <person name="Morton J.T."/>
            <person name="Dinis M."/>
            <person name="Alvarez R."/>
            <person name="Tran N.C."/>
            <person name="Knight R."/>
            <person name="Edlund A."/>
        </authorList>
    </citation>
    <scope>NUCLEOTIDE SEQUENCE</scope>
    <source>
        <strain evidence="4">JCVI_38_bin.5</strain>
    </source>
</reference>
<proteinExistence type="inferred from homology"/>
<evidence type="ECO:0000256" key="2">
    <source>
        <dbReference type="ARBA" id="ARBA00022801"/>
    </source>
</evidence>
<organism evidence="4 5">
    <name type="scientific">Lancefieldella rimae</name>
    <dbReference type="NCBI Taxonomy" id="1383"/>
    <lineage>
        <taxon>Bacteria</taxon>
        <taxon>Bacillati</taxon>
        <taxon>Actinomycetota</taxon>
        <taxon>Coriobacteriia</taxon>
        <taxon>Coriobacteriales</taxon>
        <taxon>Atopobiaceae</taxon>
        <taxon>Lancefieldella</taxon>
    </lineage>
</organism>
<evidence type="ECO:0000256" key="3">
    <source>
        <dbReference type="PIRSR" id="PIRSR605502-1"/>
    </source>
</evidence>
<keyword evidence="2" id="KW-0378">Hydrolase</keyword>
<dbReference type="AlphaFoldDB" id="A0A930YNI1"/>
<dbReference type="InterPro" id="IPR005502">
    <property type="entry name" value="Ribosyl_crysJ1"/>
</dbReference>
<name>A0A930YNI1_9ACTN</name>
<evidence type="ECO:0000313" key="5">
    <source>
        <dbReference type="Proteomes" id="UP000698335"/>
    </source>
</evidence>
<feature type="binding site" evidence="3">
    <location>
        <position position="60"/>
    </location>
    <ligand>
        <name>Mg(2+)</name>
        <dbReference type="ChEBI" id="CHEBI:18420"/>
        <label>1</label>
    </ligand>
</feature>
<dbReference type="SUPFAM" id="SSF101478">
    <property type="entry name" value="ADP-ribosylglycohydrolase"/>
    <property type="match status" value="1"/>
</dbReference>
<dbReference type="EMBL" id="JABZGW010000211">
    <property type="protein sequence ID" value="MBF4808053.1"/>
    <property type="molecule type" value="Genomic_DNA"/>
</dbReference>
<comment type="similarity">
    <text evidence="1">Belongs to the ADP-ribosylglycohydrolase family.</text>
</comment>
<keyword evidence="3" id="KW-0479">Metal-binding</keyword>
<dbReference type="Gene3D" id="1.10.4080.10">
    <property type="entry name" value="ADP-ribosylation/Crystallin J1"/>
    <property type="match status" value="1"/>
</dbReference>
<feature type="binding site" evidence="3">
    <location>
        <position position="303"/>
    </location>
    <ligand>
        <name>Mg(2+)</name>
        <dbReference type="ChEBI" id="CHEBI:18420"/>
        <label>1</label>
    </ligand>
</feature>
<gene>
    <name evidence="4" type="ORF">HXK26_05100</name>
</gene>
<feature type="binding site" evidence="3">
    <location>
        <position position="305"/>
    </location>
    <ligand>
        <name>Mg(2+)</name>
        <dbReference type="ChEBI" id="CHEBI:18420"/>
        <label>2</label>
    </ligand>
</feature>
<dbReference type="Proteomes" id="UP000698335">
    <property type="component" value="Unassembled WGS sequence"/>
</dbReference>
<comment type="cofactor">
    <cofactor evidence="3">
        <name>Mg(2+)</name>
        <dbReference type="ChEBI" id="CHEBI:18420"/>
    </cofactor>
    <text evidence="3">Binds 2 magnesium ions per subunit.</text>
</comment>
<keyword evidence="3" id="KW-0460">Magnesium</keyword>
<dbReference type="PANTHER" id="PTHR16222:SF24">
    <property type="entry name" value="ADP-RIBOSYLHYDROLASE ARH3"/>
    <property type="match status" value="1"/>
</dbReference>
<dbReference type="PANTHER" id="PTHR16222">
    <property type="entry name" value="ADP-RIBOSYLGLYCOHYDROLASE"/>
    <property type="match status" value="1"/>
</dbReference>
<dbReference type="Pfam" id="PF03747">
    <property type="entry name" value="ADP_ribosyl_GH"/>
    <property type="match status" value="1"/>
</dbReference>
<protein>
    <submittedName>
        <fullName evidence="4">ADP-ribosylglycohydrolase family protein</fullName>
    </submittedName>
</protein>
<sequence>MDKQIFADAARGCLVGGAVGDALGVPVEFLATEEIFEHYGAKGIQEFNLDAATGKALISDDTQMTLFTANGLLFGYTRALYRGIAAAPSTYIRDAYLDWLHTQVPAYANTPLPSWLLEVPELHAWRAPGRTCLTALANGAHGSLDNVINNSKGCGGVMRVAPLGIFNEDPVQAAQNAAEAAAITHTHPLGFISAAVLAFLVSTFAHRDNPQVAKDDFKEALLACYTMLKEKFSEFKEDVEVQIALLKQAIDLAESGEKDLDAVLSLGEGWVGEETIAIAVYCACKHLNDFDAAVRAAVNHGGDSDSTGAVTGNLIGSIVGFNRIDTRWIKNLELADVILEMADDFVTSRYNGFSEWNVEPSEAELRWQNKYIEGKHL</sequence>
<dbReference type="InterPro" id="IPR036705">
    <property type="entry name" value="Ribosyl_crysJ1_sf"/>
</dbReference>
<dbReference type="InterPro" id="IPR050792">
    <property type="entry name" value="ADP-ribosylglycohydrolase"/>
</dbReference>
<evidence type="ECO:0000313" key="4">
    <source>
        <dbReference type="EMBL" id="MBF4808053.1"/>
    </source>
</evidence>
<dbReference type="GO" id="GO:0016787">
    <property type="term" value="F:hydrolase activity"/>
    <property type="evidence" value="ECO:0007669"/>
    <property type="project" value="UniProtKB-KW"/>
</dbReference>
<feature type="binding site" evidence="3">
    <location>
        <position position="306"/>
    </location>
    <ligand>
        <name>Mg(2+)</name>
        <dbReference type="ChEBI" id="CHEBI:18420"/>
        <label>1</label>
    </ligand>
</feature>